<sequence>MTILSMISFDEIAASLMLCLVARELMILGLPDQIAGPGGWLIDTGEEEA</sequence>
<reference evidence="1 2" key="1">
    <citation type="submission" date="2018-02" db="EMBL/GenBank/DDBJ databases">
        <title>Genomic Encyclopedia of Archaeal and Bacterial Type Strains, Phase II (KMG-II): from individual species to whole genera.</title>
        <authorList>
            <person name="Goeker M."/>
        </authorList>
    </citation>
    <scope>NUCLEOTIDE SEQUENCE [LARGE SCALE GENOMIC DNA]</scope>
    <source>
        <strain evidence="1 2">DSM 18921</strain>
    </source>
</reference>
<evidence type="ECO:0000313" key="1">
    <source>
        <dbReference type="EMBL" id="PQV57759.1"/>
    </source>
</evidence>
<proteinExistence type="predicted"/>
<protein>
    <submittedName>
        <fullName evidence="1">Uncharacterized protein</fullName>
    </submittedName>
</protein>
<comment type="caution">
    <text evidence="1">The sequence shown here is derived from an EMBL/GenBank/DDBJ whole genome shotgun (WGS) entry which is preliminary data.</text>
</comment>
<accession>A0A2S8SAI2</accession>
<dbReference type="RefSeq" id="WP_170076147.1">
    <property type="nucleotide sequence ID" value="NZ_PVEP01000002.1"/>
</dbReference>
<keyword evidence="2" id="KW-1185">Reference proteome</keyword>
<dbReference type="AlphaFoldDB" id="A0A2S8SAI2"/>
<name>A0A2S8SAI2_9RHOB</name>
<evidence type="ECO:0000313" key="2">
    <source>
        <dbReference type="Proteomes" id="UP000238338"/>
    </source>
</evidence>
<dbReference type="EMBL" id="PVEP01000002">
    <property type="protein sequence ID" value="PQV57759.1"/>
    <property type="molecule type" value="Genomic_DNA"/>
</dbReference>
<gene>
    <name evidence="1" type="ORF">LX70_01567</name>
</gene>
<dbReference type="Proteomes" id="UP000238338">
    <property type="component" value="Unassembled WGS sequence"/>
</dbReference>
<organism evidence="1 2">
    <name type="scientific">Albidovulum denitrificans</name>
    <dbReference type="NCBI Taxonomy" id="404881"/>
    <lineage>
        <taxon>Bacteria</taxon>
        <taxon>Pseudomonadati</taxon>
        <taxon>Pseudomonadota</taxon>
        <taxon>Alphaproteobacteria</taxon>
        <taxon>Rhodobacterales</taxon>
        <taxon>Paracoccaceae</taxon>
        <taxon>Albidovulum</taxon>
    </lineage>
</organism>